<feature type="region of interest" description="Disordered" evidence="1">
    <location>
        <begin position="101"/>
        <end position="126"/>
    </location>
</feature>
<evidence type="ECO:0000313" key="4">
    <source>
        <dbReference type="Proteomes" id="UP000237000"/>
    </source>
</evidence>
<feature type="compositionally biased region" description="Basic and acidic residues" evidence="1">
    <location>
        <begin position="101"/>
        <end position="125"/>
    </location>
</feature>
<comment type="caution">
    <text evidence="2">The sequence shown here is derived from an EMBL/GenBank/DDBJ whole genome shotgun (WGS) entry which is preliminary data.</text>
</comment>
<name>A0A2P5A465_TREOI</name>
<organism evidence="2 4">
    <name type="scientific">Trema orientale</name>
    <name type="common">Charcoal tree</name>
    <name type="synonym">Celtis orientalis</name>
    <dbReference type="NCBI Taxonomy" id="63057"/>
    <lineage>
        <taxon>Eukaryota</taxon>
        <taxon>Viridiplantae</taxon>
        <taxon>Streptophyta</taxon>
        <taxon>Embryophyta</taxon>
        <taxon>Tracheophyta</taxon>
        <taxon>Spermatophyta</taxon>
        <taxon>Magnoliopsida</taxon>
        <taxon>eudicotyledons</taxon>
        <taxon>Gunneridae</taxon>
        <taxon>Pentapetalae</taxon>
        <taxon>rosids</taxon>
        <taxon>fabids</taxon>
        <taxon>Rosales</taxon>
        <taxon>Cannabaceae</taxon>
        <taxon>Trema</taxon>
    </lineage>
</organism>
<reference evidence="4" key="1">
    <citation type="submission" date="2016-06" db="EMBL/GenBank/DDBJ databases">
        <title>Parallel loss of symbiosis genes in relatives of nitrogen-fixing non-legume Parasponia.</title>
        <authorList>
            <person name="Van Velzen R."/>
            <person name="Holmer R."/>
            <person name="Bu F."/>
            <person name="Rutten L."/>
            <person name="Van Zeijl A."/>
            <person name="Liu W."/>
            <person name="Santuari L."/>
            <person name="Cao Q."/>
            <person name="Sharma T."/>
            <person name="Shen D."/>
            <person name="Roswanjaya Y."/>
            <person name="Wardhani T."/>
            <person name="Kalhor M.S."/>
            <person name="Jansen J."/>
            <person name="Van den Hoogen J."/>
            <person name="Gungor B."/>
            <person name="Hartog M."/>
            <person name="Hontelez J."/>
            <person name="Verver J."/>
            <person name="Yang W.-C."/>
            <person name="Schijlen E."/>
            <person name="Repin R."/>
            <person name="Schilthuizen M."/>
            <person name="Schranz E."/>
            <person name="Heidstra R."/>
            <person name="Miyata K."/>
            <person name="Fedorova E."/>
            <person name="Kohlen W."/>
            <person name="Bisseling T."/>
            <person name="Smit S."/>
            <person name="Geurts R."/>
        </authorList>
    </citation>
    <scope>NUCLEOTIDE SEQUENCE [LARGE SCALE GENOMIC DNA]</scope>
    <source>
        <strain evidence="4">cv. RG33-2</strain>
    </source>
</reference>
<dbReference type="Proteomes" id="UP000237000">
    <property type="component" value="Unassembled WGS sequence"/>
</dbReference>
<dbReference type="InParanoid" id="A0A2P5A465"/>
<dbReference type="EMBL" id="JXTC01000030">
    <property type="protein sequence ID" value="PON97577.1"/>
    <property type="molecule type" value="Genomic_DNA"/>
</dbReference>
<proteinExistence type="predicted"/>
<protein>
    <submittedName>
        <fullName evidence="2">Uncharacterized protein</fullName>
    </submittedName>
</protein>
<evidence type="ECO:0000313" key="3">
    <source>
        <dbReference type="EMBL" id="PON97577.1"/>
    </source>
</evidence>
<evidence type="ECO:0000313" key="2">
    <source>
        <dbReference type="EMBL" id="PON31340.1"/>
    </source>
</evidence>
<reference evidence="2" key="2">
    <citation type="submission" date="2016-06" db="EMBL/GenBank/DDBJ databases">
        <title>Parasponia and Trema comparative genomics to provide insight in an evolutionary trajectory towards rhizobium symbiosis.</title>
        <authorList>
            <person name="Van Velzen R."/>
            <person name="Holmer R."/>
            <person name="Geurts R."/>
            <person name="Smit S."/>
        </authorList>
    </citation>
    <scope>NUCLEOTIDE SEQUENCE [LARGE SCALE GENOMIC DNA]</scope>
    <source>
        <strain evidence="2">RG33-2</strain>
        <tissue evidence="2">Leaves</tissue>
    </source>
</reference>
<gene>
    <name evidence="3" type="ORF">TorRG33x02_064870</name>
    <name evidence="2" type="ORF">TorRG33x02_358010</name>
</gene>
<dbReference type="AlphaFoldDB" id="A0A2P5A465"/>
<sequence length="151" mass="17561">MEGAFIFGAQTEKSMRCFHVLVKVCTQRLAEEFGPSTSSPHGDHRHQRSISTFPITSHHHHRHHDDQYYSLEHAERKITINSGTPCLDRFLWNVPRRRHTRPDDHAGLDHDDCEAKRKREGEKNLTSRSSINSLLLLLMIIMIMKEIGKEK</sequence>
<keyword evidence="4" id="KW-1185">Reference proteome</keyword>
<accession>A0A2P5A465</accession>
<dbReference type="EMBL" id="JXTC01001422">
    <property type="protein sequence ID" value="PON31340.1"/>
    <property type="molecule type" value="Genomic_DNA"/>
</dbReference>
<evidence type="ECO:0000256" key="1">
    <source>
        <dbReference type="SAM" id="MobiDB-lite"/>
    </source>
</evidence>